<name>A0A0D1M621_9SPHN</name>
<dbReference type="EMBL" id="JXTP01000083">
    <property type="protein sequence ID" value="KIU26282.1"/>
    <property type="molecule type" value="Genomic_DNA"/>
</dbReference>
<dbReference type="InterPro" id="IPR029060">
    <property type="entry name" value="PIN-like_dom_sf"/>
</dbReference>
<gene>
    <name evidence="2" type="ORF">SR41_15455</name>
</gene>
<dbReference type="InterPro" id="IPR002716">
    <property type="entry name" value="PIN_dom"/>
</dbReference>
<organism evidence="2 3">
    <name type="scientific">Sphingomonas melonis</name>
    <dbReference type="NCBI Taxonomy" id="152682"/>
    <lineage>
        <taxon>Bacteria</taxon>
        <taxon>Pseudomonadati</taxon>
        <taxon>Pseudomonadota</taxon>
        <taxon>Alphaproteobacteria</taxon>
        <taxon>Sphingomonadales</taxon>
        <taxon>Sphingomonadaceae</taxon>
        <taxon>Sphingomonas</taxon>
    </lineage>
</organism>
<dbReference type="Pfam" id="PF01850">
    <property type="entry name" value="PIN"/>
    <property type="match status" value="1"/>
</dbReference>
<dbReference type="AlphaFoldDB" id="A0A0D1M621"/>
<sequence>MSAVVDASATMALMLGEPGADRVRDVVRGSLMSAVNISECCARGVERGASADTVLSILTMYEITVVPFDLPQALEAARLREPTRPQGASLGDRACLALGRTRNLPIYTADRRLAEVDPALGIDIRLIR</sequence>
<feature type="domain" description="PIN" evidence="1">
    <location>
        <begin position="4"/>
        <end position="117"/>
    </location>
</feature>
<evidence type="ECO:0000313" key="3">
    <source>
        <dbReference type="Proteomes" id="UP000033203"/>
    </source>
</evidence>
<proteinExistence type="predicted"/>
<accession>A0A0D1M621</accession>
<dbReference type="Proteomes" id="UP000033203">
    <property type="component" value="Unassembled WGS sequence"/>
</dbReference>
<evidence type="ECO:0000259" key="1">
    <source>
        <dbReference type="Pfam" id="PF01850"/>
    </source>
</evidence>
<protein>
    <recommendedName>
        <fullName evidence="1">PIN domain-containing protein</fullName>
    </recommendedName>
</protein>
<dbReference type="SUPFAM" id="SSF88723">
    <property type="entry name" value="PIN domain-like"/>
    <property type="match status" value="1"/>
</dbReference>
<dbReference type="CDD" id="cd18682">
    <property type="entry name" value="PIN_VapC-like"/>
    <property type="match status" value="1"/>
</dbReference>
<dbReference type="Gene3D" id="3.40.50.1010">
    <property type="entry name" value="5'-nuclease"/>
    <property type="match status" value="1"/>
</dbReference>
<reference evidence="2 3" key="1">
    <citation type="submission" date="2015-01" db="EMBL/GenBank/DDBJ databases">
        <title>Genome of Sphingomonas taxi strain 30a.</title>
        <authorList>
            <person name="Eevers N."/>
            <person name="Van Hamme J."/>
            <person name="Bottos E."/>
            <person name="Weyens N."/>
            <person name="Vangronsveld J."/>
        </authorList>
    </citation>
    <scope>NUCLEOTIDE SEQUENCE [LARGE SCALE GENOMIC DNA]</scope>
    <source>
        <strain evidence="2 3">30a</strain>
    </source>
</reference>
<dbReference type="PATRIC" id="fig|1549858.7.peg.2304"/>
<comment type="caution">
    <text evidence="2">The sequence shown here is derived from an EMBL/GenBank/DDBJ whole genome shotgun (WGS) entry which is preliminary data.</text>
</comment>
<evidence type="ECO:0000313" key="2">
    <source>
        <dbReference type="EMBL" id="KIU26282.1"/>
    </source>
</evidence>